<dbReference type="InParanoid" id="A0A3G9JJY4"/>
<keyword evidence="6 10" id="KW-0808">Transferase</keyword>
<comment type="catalytic activity">
    <reaction evidence="1 10">
        <text>Transfers a segment of a (1-&gt;4)-alpha-D-glucan to a new position in an acceptor, which may be glucose or a (1-&gt;4)-alpha-D-glucan.</text>
        <dbReference type="EC" id="2.4.1.25"/>
    </reaction>
</comment>
<evidence type="ECO:0000256" key="3">
    <source>
        <dbReference type="ARBA" id="ARBA00012560"/>
    </source>
</evidence>
<gene>
    <name evidence="11" type="primary">malA</name>
    <name evidence="11" type="ORF">SG0102_02370</name>
</gene>
<keyword evidence="7 10" id="KW-0119">Carbohydrate metabolism</keyword>
<dbReference type="Proteomes" id="UP000268059">
    <property type="component" value="Chromosome"/>
</dbReference>
<dbReference type="KEGG" id="ebm:SG0102_02370"/>
<accession>A0A3G9JJY4</accession>
<dbReference type="Pfam" id="PF02446">
    <property type="entry name" value="Glyco_hydro_77"/>
    <property type="match status" value="1"/>
</dbReference>
<dbReference type="GO" id="GO:0005975">
    <property type="term" value="P:carbohydrate metabolic process"/>
    <property type="evidence" value="ECO:0007669"/>
    <property type="project" value="InterPro"/>
</dbReference>
<evidence type="ECO:0000256" key="1">
    <source>
        <dbReference type="ARBA" id="ARBA00000439"/>
    </source>
</evidence>
<dbReference type="PANTHER" id="PTHR32438">
    <property type="entry name" value="4-ALPHA-GLUCANOTRANSFERASE DPE1, CHLOROPLASTIC/AMYLOPLASTIC"/>
    <property type="match status" value="1"/>
</dbReference>
<keyword evidence="5 10" id="KW-0328">Glycosyltransferase</keyword>
<evidence type="ECO:0000256" key="5">
    <source>
        <dbReference type="ARBA" id="ARBA00022676"/>
    </source>
</evidence>
<organism evidence="11 12">
    <name type="scientific">Intestinibaculum porci</name>
    <dbReference type="NCBI Taxonomy" id="2487118"/>
    <lineage>
        <taxon>Bacteria</taxon>
        <taxon>Bacillati</taxon>
        <taxon>Bacillota</taxon>
        <taxon>Erysipelotrichia</taxon>
        <taxon>Erysipelotrichales</taxon>
        <taxon>Erysipelotrichaceae</taxon>
        <taxon>Intestinibaculum</taxon>
    </lineage>
</organism>
<evidence type="ECO:0000256" key="7">
    <source>
        <dbReference type="ARBA" id="ARBA00023277"/>
    </source>
</evidence>
<dbReference type="PANTHER" id="PTHR32438:SF5">
    <property type="entry name" value="4-ALPHA-GLUCANOTRANSFERASE DPE1, CHLOROPLASTIC_AMYLOPLASTIC"/>
    <property type="match status" value="1"/>
</dbReference>
<dbReference type="Gene3D" id="3.20.20.80">
    <property type="entry name" value="Glycosidases"/>
    <property type="match status" value="1"/>
</dbReference>
<evidence type="ECO:0000256" key="10">
    <source>
        <dbReference type="RuleBase" id="RU361207"/>
    </source>
</evidence>
<sequence>MPVSMLNGPHGIGDFGECARHFLRSTAKAGFAIWQLLPLNPLGYGNSPYQPYSSFAGDEIYISLDELTKEGLIGEVPHFNAMNHHIDYEGVRQFKEKYLREAFAHFKEDEDYAAFIKRAFWLDDYAKFMTLKKANGNKQWNEWTTFDVDDNEVAYIKFLQFIFDKQWAALKDYAHALHLQVMGDMPIYVGLDSADVYSHKECFLLDQNDKPTAVAGVPPDYFSEDGQLWGNPLYDWDYLKDHGYSFWMERLSWNKDLFDIVRIDHFRAFDTYWKVPAGETTAKNGEWILGPAYDFFDAVFAKFPDLNVVAEDLGDLRKEVLELKDHYHMLGMRIVEYSFGPDEEKHNFVLPAFAIAYTGTHDNAPVNGWYHDLPKNERRRLRKIMSHYPYHGDMANKLVRFTLDSPCVKAIIPMFDLLGLGNEARINTPGTIGEPNWCYKLNTLDAYDRKIHRIHLLLEKSHRI</sequence>
<dbReference type="EMBL" id="AP019309">
    <property type="protein sequence ID" value="BBH25303.1"/>
    <property type="molecule type" value="Genomic_DNA"/>
</dbReference>
<evidence type="ECO:0000313" key="12">
    <source>
        <dbReference type="Proteomes" id="UP000268059"/>
    </source>
</evidence>
<keyword evidence="12" id="KW-1185">Reference proteome</keyword>
<dbReference type="InterPro" id="IPR017853">
    <property type="entry name" value="GH"/>
</dbReference>
<evidence type="ECO:0000313" key="11">
    <source>
        <dbReference type="EMBL" id="BBH25303.1"/>
    </source>
</evidence>
<dbReference type="AlphaFoldDB" id="A0A3G9JJY4"/>
<dbReference type="SUPFAM" id="SSF51445">
    <property type="entry name" value="(Trans)glycosidases"/>
    <property type="match status" value="1"/>
</dbReference>
<evidence type="ECO:0000256" key="6">
    <source>
        <dbReference type="ARBA" id="ARBA00022679"/>
    </source>
</evidence>
<proteinExistence type="inferred from homology"/>
<dbReference type="GO" id="GO:0004134">
    <property type="term" value="F:4-alpha-glucanotransferase activity"/>
    <property type="evidence" value="ECO:0007669"/>
    <property type="project" value="UniProtKB-EC"/>
</dbReference>
<evidence type="ECO:0000256" key="4">
    <source>
        <dbReference type="ARBA" id="ARBA00020295"/>
    </source>
</evidence>
<dbReference type="NCBIfam" id="NF011080">
    <property type="entry name" value="PRK14508.1-3"/>
    <property type="match status" value="1"/>
</dbReference>
<protein>
    <recommendedName>
        <fullName evidence="4 10">4-alpha-glucanotransferase</fullName>
        <ecNumber evidence="3 10">2.4.1.25</ecNumber>
    </recommendedName>
    <alternativeName>
        <fullName evidence="8 10">Amylomaltase</fullName>
    </alternativeName>
    <alternativeName>
        <fullName evidence="9 10">Disproportionating enzyme</fullName>
    </alternativeName>
</protein>
<reference evidence="11 12" key="1">
    <citation type="submission" date="2018-11" db="EMBL/GenBank/DDBJ databases">
        <title>Novel Erysipelotrichaceae bacterium isolated from small intestine of a swine.</title>
        <authorList>
            <person name="Kim J.S."/>
            <person name="Choe H."/>
            <person name="Lee Y.R."/>
            <person name="Kim K.M."/>
            <person name="Park D.S."/>
        </authorList>
    </citation>
    <scope>NUCLEOTIDE SEQUENCE [LARGE SCALE GENOMIC DNA]</scope>
    <source>
        <strain evidence="11 12">SG0102</strain>
    </source>
</reference>
<evidence type="ECO:0000256" key="9">
    <source>
        <dbReference type="ARBA" id="ARBA00031501"/>
    </source>
</evidence>
<evidence type="ECO:0000256" key="8">
    <source>
        <dbReference type="ARBA" id="ARBA00031423"/>
    </source>
</evidence>
<name>A0A3G9JJY4_9FIRM</name>
<dbReference type="EC" id="2.4.1.25" evidence="3 10"/>
<comment type="similarity">
    <text evidence="2 10">Belongs to the disproportionating enzyme family.</text>
</comment>
<dbReference type="NCBIfam" id="TIGR00217">
    <property type="entry name" value="malQ"/>
    <property type="match status" value="1"/>
</dbReference>
<dbReference type="InterPro" id="IPR003385">
    <property type="entry name" value="Glyco_hydro_77"/>
</dbReference>
<evidence type="ECO:0000256" key="2">
    <source>
        <dbReference type="ARBA" id="ARBA00005684"/>
    </source>
</evidence>